<reference evidence="3" key="1">
    <citation type="submission" date="2017-05" db="EMBL/GenBank/DDBJ databases">
        <authorList>
            <person name="Papadimitriou K."/>
        </authorList>
    </citation>
    <scope>NUCLEOTIDE SEQUENCE [LARGE SCALE GENOMIC DNA]</scope>
    <source>
        <strain evidence="3">ACA-DC 3411</strain>
    </source>
</reference>
<feature type="chain" id="PRO_5012734973" evidence="1">
    <location>
        <begin position="28"/>
        <end position="80"/>
    </location>
</feature>
<dbReference type="EMBL" id="LT854705">
    <property type="protein sequence ID" value="SMS15550.1"/>
    <property type="molecule type" value="Genomic_DNA"/>
</dbReference>
<dbReference type="Proteomes" id="UP000195412">
    <property type="component" value="Chromosome I"/>
</dbReference>
<proteinExistence type="predicted"/>
<keyword evidence="1" id="KW-0732">Signal</keyword>
<dbReference type="RefSeq" id="WP_087742749.1">
    <property type="nucleotide sequence ID" value="NZ_LT854705.1"/>
</dbReference>
<dbReference type="AlphaFoldDB" id="A0A1Y6K0G2"/>
<name>A0A1Y6K0G2_9LACO</name>
<dbReference type="KEGG" id="lzy:LZ3411_2500"/>
<sequence length="80" mass="8359">MTKLTRQLGLVTLILLGLGGVTTSATASARTSTKSPLAATEAAYTAAVTASVTEIEPTAVRPAYQHVVRVQTHRAQQLNP</sequence>
<gene>
    <name evidence="2" type="ORF">LZ3411_2500</name>
</gene>
<protein>
    <submittedName>
        <fullName evidence="2">Uncharacterized protein</fullName>
    </submittedName>
</protein>
<evidence type="ECO:0000256" key="1">
    <source>
        <dbReference type="SAM" id="SignalP"/>
    </source>
</evidence>
<feature type="signal peptide" evidence="1">
    <location>
        <begin position="1"/>
        <end position="27"/>
    </location>
</feature>
<evidence type="ECO:0000313" key="2">
    <source>
        <dbReference type="EMBL" id="SMS15550.1"/>
    </source>
</evidence>
<organism evidence="2 3">
    <name type="scientific">Levilactobacillus zymae</name>
    <dbReference type="NCBI Taxonomy" id="267363"/>
    <lineage>
        <taxon>Bacteria</taxon>
        <taxon>Bacillati</taxon>
        <taxon>Bacillota</taxon>
        <taxon>Bacilli</taxon>
        <taxon>Lactobacillales</taxon>
        <taxon>Lactobacillaceae</taxon>
        <taxon>Levilactobacillus</taxon>
    </lineage>
</organism>
<accession>A0A1Y6K0G2</accession>
<evidence type="ECO:0000313" key="3">
    <source>
        <dbReference type="Proteomes" id="UP000195412"/>
    </source>
</evidence>